<evidence type="ECO:0000256" key="1">
    <source>
        <dbReference type="ARBA" id="ARBA00023284"/>
    </source>
</evidence>
<organism evidence="3 4">
    <name type="scientific">Glaciecola petra</name>
    <dbReference type="NCBI Taxonomy" id="3075602"/>
    <lineage>
        <taxon>Bacteria</taxon>
        <taxon>Pseudomonadati</taxon>
        <taxon>Pseudomonadota</taxon>
        <taxon>Gammaproteobacteria</taxon>
        <taxon>Alteromonadales</taxon>
        <taxon>Alteromonadaceae</taxon>
        <taxon>Glaciecola</taxon>
    </lineage>
</organism>
<feature type="domain" description="Thioredoxin" evidence="2">
    <location>
        <begin position="51"/>
        <end position="209"/>
    </location>
</feature>
<dbReference type="Proteomes" id="UP001253545">
    <property type="component" value="Unassembled WGS sequence"/>
</dbReference>
<dbReference type="InterPro" id="IPR000866">
    <property type="entry name" value="AhpC/TSA"/>
</dbReference>
<name>A0ABU2ZVI7_9ALTE</name>
<dbReference type="EMBL" id="JAVRHX010000007">
    <property type="protein sequence ID" value="MDT0596420.1"/>
    <property type="molecule type" value="Genomic_DNA"/>
</dbReference>
<dbReference type="Pfam" id="PF00578">
    <property type="entry name" value="AhpC-TSA"/>
    <property type="match status" value="1"/>
</dbReference>
<proteinExistence type="predicted"/>
<accession>A0ABU2ZVI7</accession>
<dbReference type="InterPro" id="IPR013766">
    <property type="entry name" value="Thioredoxin_domain"/>
</dbReference>
<sequence length="210" mass="22969">MKKALMSIFVIILLLGVLGFIYKAPLIEKAKEAITADMYVSADTDSFDPGTDVGQSFPKIDATYNGQNISSLEGFAGEKGTIFVVSRSVVWCPYCMKQMHGLNEHLSEFEKAGIKLVGLTYDSPQDQKAFKNKYSINYPILSDNNAASVINLGILNEEYNPGEEAYGIGHPGAFVLDADGMIVGKVFIEAYSSRVDAESLLNYAESVLKR</sequence>
<dbReference type="SUPFAM" id="SSF52833">
    <property type="entry name" value="Thioredoxin-like"/>
    <property type="match status" value="1"/>
</dbReference>
<evidence type="ECO:0000259" key="2">
    <source>
        <dbReference type="PROSITE" id="PS51352"/>
    </source>
</evidence>
<dbReference type="RefSeq" id="WP_311369947.1">
    <property type="nucleotide sequence ID" value="NZ_JAVRHX010000007.1"/>
</dbReference>
<dbReference type="PROSITE" id="PS51352">
    <property type="entry name" value="THIOREDOXIN_2"/>
    <property type="match status" value="1"/>
</dbReference>
<protein>
    <submittedName>
        <fullName evidence="3">Peroxiredoxin family protein</fullName>
    </submittedName>
</protein>
<dbReference type="CDD" id="cd02971">
    <property type="entry name" value="PRX_family"/>
    <property type="match status" value="1"/>
</dbReference>
<dbReference type="Gene3D" id="3.40.30.10">
    <property type="entry name" value="Glutaredoxin"/>
    <property type="match status" value="1"/>
</dbReference>
<gene>
    <name evidence="3" type="ORF">RM552_16310</name>
</gene>
<reference evidence="3 4" key="1">
    <citation type="submission" date="2023-09" db="EMBL/GenBank/DDBJ databases">
        <authorList>
            <person name="Rey-Velasco X."/>
        </authorList>
    </citation>
    <scope>NUCLEOTIDE SEQUENCE [LARGE SCALE GENOMIC DNA]</scope>
    <source>
        <strain evidence="3 4">P117</strain>
    </source>
</reference>
<dbReference type="InterPro" id="IPR036249">
    <property type="entry name" value="Thioredoxin-like_sf"/>
</dbReference>
<dbReference type="PANTHER" id="PTHR43110">
    <property type="entry name" value="THIOL PEROXIDASE"/>
    <property type="match status" value="1"/>
</dbReference>
<evidence type="ECO:0000313" key="4">
    <source>
        <dbReference type="Proteomes" id="UP001253545"/>
    </source>
</evidence>
<comment type="caution">
    <text evidence="3">The sequence shown here is derived from an EMBL/GenBank/DDBJ whole genome shotgun (WGS) entry which is preliminary data.</text>
</comment>
<evidence type="ECO:0000313" key="3">
    <source>
        <dbReference type="EMBL" id="MDT0596420.1"/>
    </source>
</evidence>
<dbReference type="InterPro" id="IPR050455">
    <property type="entry name" value="Tpx_Peroxidase_subfamily"/>
</dbReference>
<keyword evidence="4" id="KW-1185">Reference proteome</keyword>
<keyword evidence="1" id="KW-0676">Redox-active center</keyword>
<dbReference type="PANTHER" id="PTHR43110:SF1">
    <property type="entry name" value="THIOL PEROXIDASE"/>
    <property type="match status" value="1"/>
</dbReference>